<dbReference type="GeneID" id="80019723"/>
<sequence>MATDNKSRIWTGLGVLVGGPEPLPIESIRSTEAGRSITAVSPEGEETTFRASKLNIERNSGRIVFTSNRVLYQTRELRETDGQWLSAYQIDLPLEAVESLMAGAPRMAQESIIAYASDDSPYVLGVVYKNGESSWVRSDGDWLLIAEGDDTYQGMEAINIGAEEAEEFLDLYDRNFVTVSDAQKYESAESFETSDVDVEEDDSDE</sequence>
<proteinExistence type="predicted"/>
<accession>A0AAE9C3E9</accession>
<evidence type="ECO:0000313" key="1">
    <source>
        <dbReference type="EMBL" id="UDL15874.1"/>
    </source>
</evidence>
<organism evidence="1 2">
    <name type="scientific">Microbacterium phage Pumpernickel</name>
    <dbReference type="NCBI Taxonomy" id="2885983"/>
    <lineage>
        <taxon>Viruses</taxon>
        <taxon>Duplodnaviria</taxon>
        <taxon>Heunggongvirae</taxon>
        <taxon>Uroviricota</taxon>
        <taxon>Caudoviricetes</taxon>
        <taxon>Pumpernickelvirus</taxon>
        <taxon>Pumpernickelvirus pumpernickel</taxon>
    </lineage>
</organism>
<reference evidence="1" key="1">
    <citation type="submission" date="2021-09" db="EMBL/GenBank/DDBJ databases">
        <authorList>
            <person name="Andersen S.H."/>
            <person name="Beall E.A."/>
            <person name="Cappelle B."/>
            <person name="Falteisek K.J."/>
            <person name="Fenske B.A."/>
            <person name="Gansluckner N.W."/>
            <person name="Gilbertson S.M."/>
            <person name="Krings K.J."/>
            <person name="Mobeck M."/>
            <person name="Odeku J.O."/>
            <person name="Poncelet M.E."/>
            <person name="Rohr J.R."/>
            <person name="Rolands L."/>
            <person name="Whipple C.D."/>
            <person name="Whipple E.M."/>
            <person name="Spring A.M."/>
            <person name="Klyczek K."/>
            <person name="Garlena R.A."/>
            <person name="Russell D.A."/>
            <person name="Pope W.H."/>
            <person name="Jacobs-Sera D."/>
            <person name="Hatfull G.F."/>
        </authorList>
    </citation>
    <scope>NUCLEOTIDE SEQUENCE</scope>
</reference>
<gene>
    <name evidence="1" type="primary">83</name>
    <name evidence="1" type="ORF">SEA_PUMPERNICKEL_83</name>
</gene>
<name>A0AAE9C3E9_9CAUD</name>
<evidence type="ECO:0000313" key="2">
    <source>
        <dbReference type="Proteomes" id="UP000827768"/>
    </source>
</evidence>
<keyword evidence="2" id="KW-1185">Reference proteome</keyword>
<dbReference type="EMBL" id="OK040790">
    <property type="protein sequence ID" value="UDL15874.1"/>
    <property type="molecule type" value="Genomic_DNA"/>
</dbReference>
<dbReference type="RefSeq" id="YP_010755114.1">
    <property type="nucleotide sequence ID" value="NC_073468.1"/>
</dbReference>
<dbReference type="KEGG" id="vg:80019723"/>
<protein>
    <submittedName>
        <fullName evidence="1">Uncharacterized protein</fullName>
    </submittedName>
</protein>
<dbReference type="Proteomes" id="UP000827768">
    <property type="component" value="Segment"/>
</dbReference>